<comment type="caution">
    <text evidence="4">The sequence shown here is derived from an EMBL/GenBank/DDBJ whole genome shotgun (WGS) entry which is preliminary data.</text>
</comment>
<dbReference type="EMBL" id="MNXQ01000048">
    <property type="protein sequence ID" value="OIP03101.1"/>
    <property type="molecule type" value="Genomic_DNA"/>
</dbReference>
<dbReference type="SUPFAM" id="SSF53756">
    <property type="entry name" value="UDP-Glycosyltransferase/glycogen phosphorylase"/>
    <property type="match status" value="1"/>
</dbReference>
<dbReference type="Pfam" id="PF13439">
    <property type="entry name" value="Glyco_transf_4"/>
    <property type="match status" value="1"/>
</dbReference>
<feature type="domain" description="Glycosyl transferase family 1" evidence="2">
    <location>
        <begin position="194"/>
        <end position="348"/>
    </location>
</feature>
<dbReference type="PANTHER" id="PTHR46401">
    <property type="entry name" value="GLYCOSYLTRANSFERASE WBBK-RELATED"/>
    <property type="match status" value="1"/>
</dbReference>
<protein>
    <recommendedName>
        <fullName evidence="6">Glycosyl transferase family 1 domain-containing protein</fullName>
    </recommendedName>
</protein>
<dbReference type="GO" id="GO:0009103">
    <property type="term" value="P:lipopolysaccharide biosynthetic process"/>
    <property type="evidence" value="ECO:0007669"/>
    <property type="project" value="TreeGrafter"/>
</dbReference>
<dbReference type="Proteomes" id="UP000183605">
    <property type="component" value="Unassembled WGS sequence"/>
</dbReference>
<evidence type="ECO:0000256" key="1">
    <source>
        <dbReference type="ARBA" id="ARBA00022679"/>
    </source>
</evidence>
<reference evidence="4 5" key="1">
    <citation type="journal article" date="2016" name="Environ. Microbiol.">
        <title>Genomic resolution of a cold subsurface aquifer community provides metabolic insights for novel microbes adapted to high CO concentrations.</title>
        <authorList>
            <person name="Probst A.J."/>
            <person name="Castelle C.J."/>
            <person name="Singh A."/>
            <person name="Brown C.T."/>
            <person name="Anantharaman K."/>
            <person name="Sharon I."/>
            <person name="Hug L.A."/>
            <person name="Burstein D."/>
            <person name="Emerson J.B."/>
            <person name="Thomas B.C."/>
            <person name="Banfield J.F."/>
        </authorList>
    </citation>
    <scope>NUCLEOTIDE SEQUENCE [LARGE SCALE GENOMIC DNA]</scope>
    <source>
        <strain evidence="4">CG2_30_44_31</strain>
    </source>
</reference>
<evidence type="ECO:0000259" key="2">
    <source>
        <dbReference type="Pfam" id="PF00534"/>
    </source>
</evidence>
<dbReference type="CDD" id="cd03809">
    <property type="entry name" value="GT4_MtfB-like"/>
    <property type="match status" value="1"/>
</dbReference>
<feature type="domain" description="Glycosyltransferase subfamily 4-like N-terminal" evidence="3">
    <location>
        <begin position="17"/>
        <end position="176"/>
    </location>
</feature>
<dbReference type="Gene3D" id="3.40.50.2000">
    <property type="entry name" value="Glycogen Phosphorylase B"/>
    <property type="match status" value="2"/>
</dbReference>
<dbReference type="InterPro" id="IPR028098">
    <property type="entry name" value="Glyco_trans_4-like_N"/>
</dbReference>
<gene>
    <name evidence="4" type="ORF">AUK18_02605</name>
</gene>
<accession>A0A1J5AVF9</accession>
<evidence type="ECO:0008006" key="6">
    <source>
        <dbReference type="Google" id="ProtNLM"/>
    </source>
</evidence>
<dbReference type="InterPro" id="IPR001296">
    <property type="entry name" value="Glyco_trans_1"/>
</dbReference>
<sequence>MKKIVLDARFFGPSHTGLGRYTQALITGLYQLKPEYQIYLLASPQAARCLKNTFPRFNSISVKAKHYSLAEQIEIPRVLNQIKPDLVHFLHFNAPIFYSQPFLVTIHDLIKHHSKGLATTTQWPFIYPIKRAGYYLAINNAVKRSELILTPSQTVKKDILRFFPVKSNKIVVTPEAADSIFFQPVAEKIKELIPPQSYLIFTGNAYPHKNIIQLIKAVQLYRQKYNSRLQLVIVTAKDAFYQRLSRQVRQLNALSCIKIKGYSSDQQIQNLYHYSVAFITTSLFEGFGLPGLEAMASKTLVLSSNRTSLPEVYGRQAMYFDPDNLDAIIKVIHQAVNLTNRKQRLQSAQKYARSFSWQKTAQLTLNAYETCFCLRSNQ</sequence>
<evidence type="ECO:0000259" key="3">
    <source>
        <dbReference type="Pfam" id="PF13439"/>
    </source>
</evidence>
<evidence type="ECO:0000313" key="4">
    <source>
        <dbReference type="EMBL" id="OIP03101.1"/>
    </source>
</evidence>
<proteinExistence type="predicted"/>
<dbReference type="GO" id="GO:0016757">
    <property type="term" value="F:glycosyltransferase activity"/>
    <property type="evidence" value="ECO:0007669"/>
    <property type="project" value="InterPro"/>
</dbReference>
<organism evidence="4 5">
    <name type="scientific">Candidatus Beckwithbacteria bacterium CG2_30_44_31</name>
    <dbReference type="NCBI Taxonomy" id="1805035"/>
    <lineage>
        <taxon>Bacteria</taxon>
        <taxon>Candidatus Beckwithiibacteriota</taxon>
    </lineage>
</organism>
<name>A0A1J5AVF9_9BACT</name>
<dbReference type="AlphaFoldDB" id="A0A1J5AVF9"/>
<evidence type="ECO:0000313" key="5">
    <source>
        <dbReference type="Proteomes" id="UP000183605"/>
    </source>
</evidence>
<dbReference type="Pfam" id="PF00534">
    <property type="entry name" value="Glycos_transf_1"/>
    <property type="match status" value="1"/>
</dbReference>
<dbReference type="PANTHER" id="PTHR46401:SF2">
    <property type="entry name" value="GLYCOSYLTRANSFERASE WBBK-RELATED"/>
    <property type="match status" value="1"/>
</dbReference>
<keyword evidence="1" id="KW-0808">Transferase</keyword>